<feature type="domain" description="Lipoyl synthase N-terminal" evidence="2">
    <location>
        <begin position="11"/>
        <end position="62"/>
    </location>
</feature>
<dbReference type="STRING" id="62062.ENSHHUP00000007216"/>
<dbReference type="Ensembl" id="ENSHHUT00000007435.1">
    <property type="protein sequence ID" value="ENSHHUP00000007216.1"/>
    <property type="gene ID" value="ENSHHUG00000004454.1"/>
</dbReference>
<evidence type="ECO:0000313" key="4">
    <source>
        <dbReference type="Proteomes" id="UP000314982"/>
    </source>
</evidence>
<dbReference type="Pfam" id="PF16881">
    <property type="entry name" value="LIAS_N"/>
    <property type="match status" value="1"/>
</dbReference>
<organism evidence="3 4">
    <name type="scientific">Hucho hucho</name>
    <name type="common">huchen</name>
    <dbReference type="NCBI Taxonomy" id="62062"/>
    <lineage>
        <taxon>Eukaryota</taxon>
        <taxon>Metazoa</taxon>
        <taxon>Chordata</taxon>
        <taxon>Craniata</taxon>
        <taxon>Vertebrata</taxon>
        <taxon>Euteleostomi</taxon>
        <taxon>Actinopterygii</taxon>
        <taxon>Neopterygii</taxon>
        <taxon>Teleostei</taxon>
        <taxon>Protacanthopterygii</taxon>
        <taxon>Salmoniformes</taxon>
        <taxon>Salmonidae</taxon>
        <taxon>Salmoninae</taxon>
        <taxon>Hucho</taxon>
    </lineage>
</organism>
<name>A0A4W5K5E6_9TELE</name>
<dbReference type="InterPro" id="IPR031691">
    <property type="entry name" value="LIAS_N"/>
</dbReference>
<evidence type="ECO:0000256" key="1">
    <source>
        <dbReference type="SAM" id="MobiDB-lite"/>
    </source>
</evidence>
<protein>
    <recommendedName>
        <fullName evidence="2">Lipoyl synthase N-terminal domain-containing protein</fullName>
    </recommendedName>
</protein>
<dbReference type="AlphaFoldDB" id="A0A4W5K5E6"/>
<dbReference type="GeneTree" id="ENSGT00970000197621"/>
<feature type="region of interest" description="Disordered" evidence="1">
    <location>
        <begin position="1"/>
        <end position="35"/>
    </location>
</feature>
<accession>A0A4W5K5E6</accession>
<proteinExistence type="predicted"/>
<feature type="compositionally biased region" description="Polar residues" evidence="1">
    <location>
        <begin position="1"/>
        <end position="18"/>
    </location>
</feature>
<sequence>MYPASGLTTAARSSQTPAQKDRRIEELSDDGPDLQDFISGELSERNNWEEYRGNLKRQKGERCGGGGILSSLIYLYMLPPKRYSIPYVDNIPR</sequence>
<dbReference type="Proteomes" id="UP000314982">
    <property type="component" value="Unassembled WGS sequence"/>
</dbReference>
<reference evidence="3" key="3">
    <citation type="submission" date="2025-09" db="UniProtKB">
        <authorList>
            <consortium name="Ensembl"/>
        </authorList>
    </citation>
    <scope>IDENTIFICATION</scope>
</reference>
<evidence type="ECO:0000259" key="2">
    <source>
        <dbReference type="Pfam" id="PF16881"/>
    </source>
</evidence>
<keyword evidence="4" id="KW-1185">Reference proteome</keyword>
<evidence type="ECO:0000313" key="3">
    <source>
        <dbReference type="Ensembl" id="ENSHHUP00000007216.1"/>
    </source>
</evidence>
<reference evidence="3" key="2">
    <citation type="submission" date="2025-08" db="UniProtKB">
        <authorList>
            <consortium name="Ensembl"/>
        </authorList>
    </citation>
    <scope>IDENTIFICATION</scope>
</reference>
<reference evidence="4" key="1">
    <citation type="submission" date="2018-06" db="EMBL/GenBank/DDBJ databases">
        <title>Genome assembly of Danube salmon.</title>
        <authorList>
            <person name="Macqueen D.J."/>
            <person name="Gundappa M.K."/>
        </authorList>
    </citation>
    <scope>NUCLEOTIDE SEQUENCE [LARGE SCALE GENOMIC DNA]</scope>
</reference>